<evidence type="ECO:0000313" key="1">
    <source>
        <dbReference type="EnsemblMetazoa" id="AMIN014431-PA"/>
    </source>
</evidence>
<proteinExistence type="predicted"/>
<name>A0A182WP15_9DIPT</name>
<evidence type="ECO:0000313" key="2">
    <source>
        <dbReference type="Proteomes" id="UP000075920"/>
    </source>
</evidence>
<dbReference type="VEuPathDB" id="VectorBase:AMIN014431"/>
<protein>
    <submittedName>
        <fullName evidence="1">Uncharacterized protein</fullName>
    </submittedName>
</protein>
<dbReference type="AlphaFoldDB" id="A0A182WP15"/>
<reference evidence="1" key="2">
    <citation type="submission" date="2020-05" db="UniProtKB">
        <authorList>
            <consortium name="EnsemblMetazoa"/>
        </authorList>
    </citation>
    <scope>IDENTIFICATION</scope>
    <source>
        <strain evidence="1">MINIMUS1</strain>
    </source>
</reference>
<keyword evidence="2" id="KW-1185">Reference proteome</keyword>
<dbReference type="EnsemblMetazoa" id="AMIN014431-RA">
    <property type="protein sequence ID" value="AMIN014431-PA"/>
    <property type="gene ID" value="AMIN014431"/>
</dbReference>
<dbReference type="Proteomes" id="UP000075920">
    <property type="component" value="Unassembled WGS sequence"/>
</dbReference>
<organism evidence="1 2">
    <name type="scientific">Anopheles minimus</name>
    <dbReference type="NCBI Taxonomy" id="112268"/>
    <lineage>
        <taxon>Eukaryota</taxon>
        <taxon>Metazoa</taxon>
        <taxon>Ecdysozoa</taxon>
        <taxon>Arthropoda</taxon>
        <taxon>Hexapoda</taxon>
        <taxon>Insecta</taxon>
        <taxon>Pterygota</taxon>
        <taxon>Neoptera</taxon>
        <taxon>Endopterygota</taxon>
        <taxon>Diptera</taxon>
        <taxon>Nematocera</taxon>
        <taxon>Culicoidea</taxon>
        <taxon>Culicidae</taxon>
        <taxon>Anophelinae</taxon>
        <taxon>Anopheles</taxon>
    </lineage>
</organism>
<accession>A0A182WP15</accession>
<reference evidence="2" key="1">
    <citation type="submission" date="2013-03" db="EMBL/GenBank/DDBJ databases">
        <title>The Genome Sequence of Anopheles minimus MINIMUS1.</title>
        <authorList>
            <consortium name="The Broad Institute Genomics Platform"/>
            <person name="Neafsey D.E."/>
            <person name="Walton C."/>
            <person name="Walker B."/>
            <person name="Young S.K."/>
            <person name="Zeng Q."/>
            <person name="Gargeya S."/>
            <person name="Fitzgerald M."/>
            <person name="Haas B."/>
            <person name="Abouelleil A."/>
            <person name="Allen A.W."/>
            <person name="Alvarado L."/>
            <person name="Arachchi H.M."/>
            <person name="Berlin A.M."/>
            <person name="Chapman S.B."/>
            <person name="Gainer-Dewar J."/>
            <person name="Goldberg J."/>
            <person name="Griggs A."/>
            <person name="Gujja S."/>
            <person name="Hansen M."/>
            <person name="Howarth C."/>
            <person name="Imamovic A."/>
            <person name="Ireland A."/>
            <person name="Larimer J."/>
            <person name="McCowan C."/>
            <person name="Murphy C."/>
            <person name="Pearson M."/>
            <person name="Poon T.W."/>
            <person name="Priest M."/>
            <person name="Roberts A."/>
            <person name="Saif S."/>
            <person name="Shea T."/>
            <person name="Sisk P."/>
            <person name="Sykes S."/>
            <person name="Wortman J."/>
            <person name="Nusbaum C."/>
            <person name="Birren B."/>
        </authorList>
    </citation>
    <scope>NUCLEOTIDE SEQUENCE [LARGE SCALE GENOMIC DNA]</scope>
    <source>
        <strain evidence="2">MINIMUS1</strain>
    </source>
</reference>
<sequence length="70" mass="8121">MVNAKVMWRRNEPALPVSETYLACILCHCCIAYIFSLGERPQHWVEQQPLASGRHHACEKKMLGNWVLRV</sequence>